<keyword evidence="7" id="KW-1185">Reference proteome</keyword>
<comment type="similarity">
    <text evidence="2">Belongs to the peptidase S1 family. CLIP subfamily.</text>
</comment>
<evidence type="ECO:0000256" key="4">
    <source>
        <dbReference type="SAM" id="MobiDB-lite"/>
    </source>
</evidence>
<dbReference type="OrthoDB" id="7716973at2759"/>
<dbReference type="Proteomes" id="UP000708208">
    <property type="component" value="Unassembled WGS sequence"/>
</dbReference>
<sequence length="461" mass="52191">MSGSNMRTTFNSRLIKCKDYIKMRSRYRKLKTSVSDFETRLTTLDQTQESMVERCNRRMKRLSTKIKGLREELQSCNNRIKILEQKLLLTSVHIEPIQEGYTGVTETGRSSNVLQKMFSLLIILLGAQKNETSATKISARMASSLCKQFQTYLKDCILPPPRKRPDPELPKLCGEVKWEPCGSGNKNCKPFTTIKACDGNNNNPPTKPKPPGDSGMRHKRVPVEGNTYPSVVGLVMSIRNVDDYLKRDIFYGHGFFINPSTLLTTGVLAKKIDPKGDLYEHKIVCGETSRSKFQEELKLERTTVHPKFNEEKMEYNFGLLHLEKPADFNDKVRNISLAQPGQTCKSQSKYASWTKMQIGGGHYWDYHDQLHEVTSVNMLPEPQRQNVKCQSSEFCTNPLLCGLWDQGSPLICSEDGKEYAYAISSGYFIDFTVCGEICGGHSTFVSINDALDWIKESTQGG</sequence>
<comment type="caution">
    <text evidence="6">The sequence shown here is derived from an EMBL/GenBank/DDBJ whole genome shotgun (WGS) entry which is preliminary data.</text>
</comment>
<evidence type="ECO:0000256" key="2">
    <source>
        <dbReference type="ARBA" id="ARBA00024195"/>
    </source>
</evidence>
<name>A0A8J2NPY0_9HEXA</name>
<dbReference type="GO" id="GO:0004252">
    <property type="term" value="F:serine-type endopeptidase activity"/>
    <property type="evidence" value="ECO:0007669"/>
    <property type="project" value="InterPro"/>
</dbReference>
<organism evidence="6 7">
    <name type="scientific">Allacma fusca</name>
    <dbReference type="NCBI Taxonomy" id="39272"/>
    <lineage>
        <taxon>Eukaryota</taxon>
        <taxon>Metazoa</taxon>
        <taxon>Ecdysozoa</taxon>
        <taxon>Arthropoda</taxon>
        <taxon>Hexapoda</taxon>
        <taxon>Collembola</taxon>
        <taxon>Symphypleona</taxon>
        <taxon>Sminthuridae</taxon>
        <taxon>Allacma</taxon>
    </lineage>
</organism>
<accession>A0A8J2NPY0</accession>
<gene>
    <name evidence="6" type="ORF">AFUS01_LOCUS3639</name>
</gene>
<protein>
    <recommendedName>
        <fullName evidence="5">Peptidase S1 domain-containing protein</fullName>
    </recommendedName>
</protein>
<reference evidence="6" key="1">
    <citation type="submission" date="2021-06" db="EMBL/GenBank/DDBJ databases">
        <authorList>
            <person name="Hodson N. C."/>
            <person name="Mongue J. A."/>
            <person name="Jaron S. K."/>
        </authorList>
    </citation>
    <scope>NUCLEOTIDE SEQUENCE</scope>
</reference>
<dbReference type="GO" id="GO:0006508">
    <property type="term" value="P:proteolysis"/>
    <property type="evidence" value="ECO:0007669"/>
    <property type="project" value="InterPro"/>
</dbReference>
<keyword evidence="3" id="KW-0175">Coiled coil</keyword>
<feature type="coiled-coil region" evidence="3">
    <location>
        <begin position="52"/>
        <end position="86"/>
    </location>
</feature>
<proteinExistence type="inferred from homology"/>
<keyword evidence="1" id="KW-1015">Disulfide bond</keyword>
<evidence type="ECO:0000256" key="1">
    <source>
        <dbReference type="ARBA" id="ARBA00023157"/>
    </source>
</evidence>
<dbReference type="InterPro" id="IPR001254">
    <property type="entry name" value="Trypsin_dom"/>
</dbReference>
<feature type="region of interest" description="Disordered" evidence="4">
    <location>
        <begin position="196"/>
        <end position="223"/>
    </location>
</feature>
<dbReference type="SMART" id="SM00020">
    <property type="entry name" value="Tryp_SPc"/>
    <property type="match status" value="1"/>
</dbReference>
<evidence type="ECO:0000313" key="6">
    <source>
        <dbReference type="EMBL" id="CAG7692207.1"/>
    </source>
</evidence>
<dbReference type="Pfam" id="PF00089">
    <property type="entry name" value="Trypsin"/>
    <property type="match status" value="1"/>
</dbReference>
<dbReference type="AlphaFoldDB" id="A0A8J2NPY0"/>
<dbReference type="EMBL" id="CAJVCH010021914">
    <property type="protein sequence ID" value="CAG7692207.1"/>
    <property type="molecule type" value="Genomic_DNA"/>
</dbReference>
<dbReference type="PROSITE" id="PS50240">
    <property type="entry name" value="TRYPSIN_DOM"/>
    <property type="match status" value="1"/>
</dbReference>
<evidence type="ECO:0000259" key="5">
    <source>
        <dbReference type="PROSITE" id="PS50240"/>
    </source>
</evidence>
<dbReference type="InterPro" id="IPR051487">
    <property type="entry name" value="Ser/Thr_Proteases_Immune/Dev"/>
</dbReference>
<dbReference type="PANTHER" id="PTHR24256">
    <property type="entry name" value="TRYPTASE-RELATED"/>
    <property type="match status" value="1"/>
</dbReference>
<evidence type="ECO:0000256" key="3">
    <source>
        <dbReference type="SAM" id="Coils"/>
    </source>
</evidence>
<evidence type="ECO:0000313" key="7">
    <source>
        <dbReference type="Proteomes" id="UP000708208"/>
    </source>
</evidence>
<feature type="domain" description="Peptidase S1" evidence="5">
    <location>
        <begin position="210"/>
        <end position="459"/>
    </location>
</feature>